<dbReference type="Pfam" id="PF13274">
    <property type="entry name" value="SocA_Panacea"/>
    <property type="match status" value="1"/>
</dbReference>
<sequence length="182" mass="20371">MVYDQRRLNMAYSAIAVANAFIEKAKKLGISDISPMKIQKLVYFAHAWMLAAEDRPLIDEPVMAWKFGPVIQSIYHEFKGYGSGNITSPGTIFEHDENANSIIKMRFVAPEIPDSDKDALSIVDAILDVYGDKSAFFLSNLTHEHGSAWQVTSELHHNGCEKGYVIPNEVIKRTTKNELGLV</sequence>
<dbReference type="InterPro" id="IPR025272">
    <property type="entry name" value="SocA_Panacea"/>
</dbReference>
<feature type="domain" description="Antitoxin SocA-like Panacea" evidence="1">
    <location>
        <begin position="38"/>
        <end position="150"/>
    </location>
</feature>
<organism evidence="2 3">
    <name type="scientific">Serratia plymuthica</name>
    <dbReference type="NCBI Taxonomy" id="82996"/>
    <lineage>
        <taxon>Bacteria</taxon>
        <taxon>Pseudomonadati</taxon>
        <taxon>Pseudomonadota</taxon>
        <taxon>Gammaproteobacteria</taxon>
        <taxon>Enterobacterales</taxon>
        <taxon>Yersiniaceae</taxon>
        <taxon>Serratia</taxon>
    </lineage>
</organism>
<comment type="caution">
    <text evidence="2">The sequence shown here is derived from an EMBL/GenBank/DDBJ whole genome shotgun (WGS) entry which is preliminary data.</text>
</comment>
<reference evidence="2 3" key="1">
    <citation type="submission" date="2017-11" db="EMBL/GenBank/DDBJ databases">
        <title>Genome sequence of the oocydin A producing rhizobacterium Serratia plymuthica 4Rx5.</title>
        <authorList>
            <person name="Matilla M.A."/>
            <person name="Udaondo Z."/>
            <person name="Salmond G.P.C."/>
        </authorList>
    </citation>
    <scope>NUCLEOTIDE SEQUENCE [LARGE SCALE GENOMIC DNA]</scope>
    <source>
        <strain evidence="2 3">4Rx5</strain>
    </source>
</reference>
<dbReference type="AlphaFoldDB" id="A0A318NWR2"/>
<gene>
    <name evidence="2" type="ORF">CT690_15900</name>
</gene>
<protein>
    <submittedName>
        <fullName evidence="2">DUF4065 domain-containing protein</fullName>
    </submittedName>
</protein>
<evidence type="ECO:0000313" key="2">
    <source>
        <dbReference type="EMBL" id="PYD38359.1"/>
    </source>
</evidence>
<dbReference type="EMBL" id="PESE01000004">
    <property type="protein sequence ID" value="PYD38359.1"/>
    <property type="molecule type" value="Genomic_DNA"/>
</dbReference>
<proteinExistence type="predicted"/>
<evidence type="ECO:0000259" key="1">
    <source>
        <dbReference type="Pfam" id="PF13274"/>
    </source>
</evidence>
<evidence type="ECO:0000313" key="3">
    <source>
        <dbReference type="Proteomes" id="UP000248196"/>
    </source>
</evidence>
<dbReference type="Proteomes" id="UP000248196">
    <property type="component" value="Unassembled WGS sequence"/>
</dbReference>
<accession>A0A318NWR2</accession>
<name>A0A318NWR2_SERPL</name>